<dbReference type="Proteomes" id="UP000050791">
    <property type="component" value="Unassembled WGS sequence"/>
</dbReference>
<keyword evidence="2" id="KW-0732">Signal</keyword>
<dbReference type="WBParaSite" id="SMTH1_91620.1">
    <property type="protein sequence ID" value="SMTH1_91620.1"/>
    <property type="gene ID" value="SMTH1_91620"/>
</dbReference>
<dbReference type="GO" id="GO:0016787">
    <property type="term" value="F:hydrolase activity"/>
    <property type="evidence" value="ECO:0007669"/>
    <property type="project" value="UniProtKB-ARBA"/>
</dbReference>
<keyword evidence="1" id="KW-0472">Membrane</keyword>
<keyword evidence="1" id="KW-0812">Transmembrane</keyword>
<feature type="transmembrane region" description="Helical" evidence="1">
    <location>
        <begin position="434"/>
        <end position="454"/>
    </location>
</feature>
<dbReference type="InterPro" id="IPR002591">
    <property type="entry name" value="Phosphodiest/P_Trfase"/>
</dbReference>
<evidence type="ECO:0000256" key="1">
    <source>
        <dbReference type="SAM" id="Phobius"/>
    </source>
</evidence>
<name>A0AA85C3D4_9TREM</name>
<accession>A0AA85C3D4</accession>
<dbReference type="AlphaFoldDB" id="A0AA85C3D4"/>
<dbReference type="SUPFAM" id="SSF53649">
    <property type="entry name" value="Alkaline phosphatase-like"/>
    <property type="match status" value="1"/>
</dbReference>
<dbReference type="PANTHER" id="PTHR10151">
    <property type="entry name" value="ECTONUCLEOTIDE PYROPHOSPHATASE/PHOSPHODIESTERASE"/>
    <property type="match status" value="1"/>
</dbReference>
<dbReference type="CDD" id="cd16018">
    <property type="entry name" value="Enpp"/>
    <property type="match status" value="1"/>
</dbReference>
<dbReference type="Gene3D" id="3.40.720.10">
    <property type="entry name" value="Alkaline Phosphatase, subunit A"/>
    <property type="match status" value="1"/>
</dbReference>
<reference evidence="4" key="1">
    <citation type="submission" date="2023-11" db="UniProtKB">
        <authorList>
            <consortium name="WormBaseParasite"/>
        </authorList>
    </citation>
    <scope>IDENTIFICATION</scope>
</reference>
<evidence type="ECO:0000256" key="2">
    <source>
        <dbReference type="SAM" id="SignalP"/>
    </source>
</evidence>
<dbReference type="Gene3D" id="3.30.1360.180">
    <property type="match status" value="1"/>
</dbReference>
<evidence type="ECO:0000313" key="4">
    <source>
        <dbReference type="WBParaSite" id="SMTH1_91620.1"/>
    </source>
</evidence>
<proteinExistence type="predicted"/>
<sequence>MECFCHCYVWIPFFILLQGICEAYTQQKLLVISLDGFSHNYLDRAKLRNVNISSFERIWKTGIRVMKVHNEFITRTGPNHLSLVTGMHEESHGIVDNVFYDPELNDTFDLSNTRHLSQLKWFDVGSEPIWVTNQRHGHKSAVTFWPGSSTPFKGQLPSFYYSQYNHQLPLVDRINQTIKWLNLDEVTLGLIYFHEPDSQGHLTGPDSVEIFNVIEKLNDDIGYLLSLIDTRPSLKSSLNIILTSDHGMSGVDANRIIILHDYINESMYYSPGSEDRVFWSLWPKDGSSSINLYKRLVGKHPKMNVFLKDNIPIRLHYSNNRRISPVVVYSEPGWTIVRSRKSVAKFTKRGDHGYDPDHDEMSPFFLATGPGFRSTIVGGGQIISSIHLIDIYPLMCALLNLNKPAPNNGSLSRVMSLLHDGSGVNVYFSSFLDMFTVGIVLLCCTTVSIVYIICTCISSKDYLFPDDNNNNKLKHSIYQPNSFLLQRRLRNKSQHDKQKQQYCNIELNKMNTLKNKIKTKNKFYEMYLKNESIKQTTDRQRLLDYNIRDSNVPNSYNVGCHDDEEYEEYNRFSIQHIDDETFLNLLRQPNSKYP</sequence>
<feature type="signal peptide" evidence="2">
    <location>
        <begin position="1"/>
        <end position="23"/>
    </location>
</feature>
<evidence type="ECO:0000313" key="3">
    <source>
        <dbReference type="Proteomes" id="UP000050791"/>
    </source>
</evidence>
<evidence type="ECO:0008006" key="5">
    <source>
        <dbReference type="Google" id="ProtNLM"/>
    </source>
</evidence>
<keyword evidence="1" id="KW-1133">Transmembrane helix</keyword>
<dbReference type="PANTHER" id="PTHR10151:SF120">
    <property type="entry name" value="BIS(5'-ADENOSYL)-TRIPHOSPHATASE"/>
    <property type="match status" value="1"/>
</dbReference>
<protein>
    <recommendedName>
        <fullName evidence="5">AP3A hydrolase</fullName>
    </recommendedName>
</protein>
<feature type="chain" id="PRO_5041717137" description="AP3A hydrolase" evidence="2">
    <location>
        <begin position="24"/>
        <end position="594"/>
    </location>
</feature>
<organism evidence="3 4">
    <name type="scientific">Schistosoma mattheei</name>
    <dbReference type="NCBI Taxonomy" id="31246"/>
    <lineage>
        <taxon>Eukaryota</taxon>
        <taxon>Metazoa</taxon>
        <taxon>Spiralia</taxon>
        <taxon>Lophotrochozoa</taxon>
        <taxon>Platyhelminthes</taxon>
        <taxon>Trematoda</taxon>
        <taxon>Digenea</taxon>
        <taxon>Strigeidida</taxon>
        <taxon>Schistosomatoidea</taxon>
        <taxon>Schistosomatidae</taxon>
        <taxon>Schistosoma</taxon>
    </lineage>
</organism>
<dbReference type="InterPro" id="IPR017850">
    <property type="entry name" value="Alkaline_phosphatase_core_sf"/>
</dbReference>
<dbReference type="Pfam" id="PF01663">
    <property type="entry name" value="Phosphodiest"/>
    <property type="match status" value="1"/>
</dbReference>